<keyword evidence="1" id="KW-1133">Transmembrane helix</keyword>
<gene>
    <name evidence="2" type="ORF">Fcan01_17986</name>
</gene>
<sequence>MMPANSQYLTPINFKQSSADIMEIGAWRARFWDGYWRLEGGGRDFSPDIDTDPDVWRLIEQNFEVPPVNSSTPGNQLNPLSVAQTLVHVVFPVTCAIQFINSIWMSSSFAQYANSWTTFEEKFQETFKISTILNEPIFPRTARFIRIASNLTFFFVVLMGLAVYPMVKAQEVLATSSINLTWPVHLVSVLTIATILLLDLRSNLMLYINEEAFSQIDVKIQAEIESSAQIISARLIQDWQVLISSARNQTTSCGEILSTGLLMELINLFGTWCSVIYQTIFVAQRDGLEWFSFKYLGPNYFLCGVMYSRLAAKVFLAEKMETAEVKIAKSLQLMEIRHSDLTSLEVDFGGNRKMLLTLINLTYSLVNFTAYVAFPPAIVVMLVIWPCQAPLLGSFLLPDDQCSRHIFQSDFGVMFILRMVLILLEFIQICRNVVVATHYTVYIVVSGILYFWEETTKILRFPSSLEGYRDLQVLEAILNASIRFRLFPTLLTVAPTMEILATFVAIKYHDVIRIIHLILIILLAINAIIVVVMYCTGAGIVCRKSGEYLIDMKASVKDKVERKLLKSFAPLKVRFGEFFLNEKDNVGKFRVLINVIFILISMVNLIAGIQIEEHSRKNMSERRCSSSTSHSKPRMEMQNFIKRKTQQQQFQLPQKKKDGACQNCGIEGPLYE</sequence>
<feature type="transmembrane region" description="Helical" evidence="1">
    <location>
        <begin position="147"/>
        <end position="167"/>
    </location>
</feature>
<feature type="transmembrane region" description="Helical" evidence="1">
    <location>
        <begin position="179"/>
        <end position="198"/>
    </location>
</feature>
<name>A0A226DRT7_FOLCA</name>
<dbReference type="Proteomes" id="UP000198287">
    <property type="component" value="Unassembled WGS sequence"/>
</dbReference>
<dbReference type="OrthoDB" id="8297772at2759"/>
<evidence type="ECO:0000313" key="3">
    <source>
        <dbReference type="Proteomes" id="UP000198287"/>
    </source>
</evidence>
<organism evidence="2 3">
    <name type="scientific">Folsomia candida</name>
    <name type="common">Springtail</name>
    <dbReference type="NCBI Taxonomy" id="158441"/>
    <lineage>
        <taxon>Eukaryota</taxon>
        <taxon>Metazoa</taxon>
        <taxon>Ecdysozoa</taxon>
        <taxon>Arthropoda</taxon>
        <taxon>Hexapoda</taxon>
        <taxon>Collembola</taxon>
        <taxon>Entomobryomorpha</taxon>
        <taxon>Isotomoidea</taxon>
        <taxon>Isotomidae</taxon>
        <taxon>Proisotominae</taxon>
        <taxon>Folsomia</taxon>
    </lineage>
</organism>
<comment type="caution">
    <text evidence="2">The sequence shown here is derived from an EMBL/GenBank/DDBJ whole genome shotgun (WGS) entry which is preliminary data.</text>
</comment>
<reference evidence="2 3" key="1">
    <citation type="submission" date="2015-12" db="EMBL/GenBank/DDBJ databases">
        <title>The genome of Folsomia candida.</title>
        <authorList>
            <person name="Faddeeva A."/>
            <person name="Derks M.F."/>
            <person name="Anvar Y."/>
            <person name="Smit S."/>
            <person name="Van Straalen N."/>
            <person name="Roelofs D."/>
        </authorList>
    </citation>
    <scope>NUCLEOTIDE SEQUENCE [LARGE SCALE GENOMIC DNA]</scope>
    <source>
        <strain evidence="2 3">VU population</strain>
        <tissue evidence="2">Whole body</tissue>
    </source>
</reference>
<evidence type="ECO:0000256" key="1">
    <source>
        <dbReference type="SAM" id="Phobius"/>
    </source>
</evidence>
<feature type="transmembrane region" description="Helical" evidence="1">
    <location>
        <begin position="518"/>
        <end position="541"/>
    </location>
</feature>
<feature type="transmembrane region" description="Helical" evidence="1">
    <location>
        <begin position="589"/>
        <end position="609"/>
    </location>
</feature>
<proteinExistence type="predicted"/>
<keyword evidence="3" id="KW-1185">Reference proteome</keyword>
<accession>A0A226DRT7</accession>
<dbReference type="EMBL" id="LNIX01000013">
    <property type="protein sequence ID" value="OXA47544.1"/>
    <property type="molecule type" value="Genomic_DNA"/>
</dbReference>
<evidence type="ECO:0000313" key="2">
    <source>
        <dbReference type="EMBL" id="OXA47544.1"/>
    </source>
</evidence>
<feature type="transmembrane region" description="Helical" evidence="1">
    <location>
        <begin position="486"/>
        <end position="506"/>
    </location>
</feature>
<feature type="transmembrane region" description="Helical" evidence="1">
    <location>
        <begin position="433"/>
        <end position="452"/>
    </location>
</feature>
<keyword evidence="1" id="KW-0812">Transmembrane</keyword>
<feature type="transmembrane region" description="Helical" evidence="1">
    <location>
        <begin position="405"/>
        <end position="426"/>
    </location>
</feature>
<feature type="transmembrane region" description="Helical" evidence="1">
    <location>
        <begin position="361"/>
        <end position="385"/>
    </location>
</feature>
<dbReference type="AlphaFoldDB" id="A0A226DRT7"/>
<protein>
    <submittedName>
        <fullName evidence="2">Uncharacterized protein</fullName>
    </submittedName>
</protein>
<keyword evidence="1" id="KW-0472">Membrane</keyword>